<dbReference type="GeneID" id="65112740"/>
<protein>
    <submittedName>
        <fullName evidence="1">Baseplate wedge protein</fullName>
    </submittedName>
</protein>
<name>A0A2S1GLN9_9CAUD</name>
<dbReference type="Proteomes" id="UP000246316">
    <property type="component" value="Segment"/>
</dbReference>
<dbReference type="Gene3D" id="3.90.1160.10">
    <property type="entry name" value="Baseplate structural protein gp11, finger domain"/>
    <property type="match status" value="1"/>
</dbReference>
<dbReference type="KEGG" id="vg:65112740"/>
<dbReference type="RefSeq" id="YP_010095106.1">
    <property type="nucleotide sequence ID" value="NC_055743.1"/>
</dbReference>
<dbReference type="InterPro" id="IPR036214">
    <property type="entry name" value="Gp11_sf"/>
</dbReference>
<organism evidence="1 2">
    <name type="scientific">Erwinia phage Cronus</name>
    <dbReference type="NCBI Taxonomy" id="2163633"/>
    <lineage>
        <taxon>Viruses</taxon>
        <taxon>Duplodnaviria</taxon>
        <taxon>Heunggongvirae</taxon>
        <taxon>Uroviricota</taxon>
        <taxon>Caudoviricetes</taxon>
        <taxon>Pantevenvirales</taxon>
        <taxon>Straboviridae</taxon>
        <taxon>Tevenvirinae</taxon>
        <taxon>Risoevirus</taxon>
        <taxon>Risoevirus cronus</taxon>
        <taxon>Roskildevirus cronus</taxon>
    </lineage>
</organism>
<sequence>MTKIFSKTREGAKVYSREADYLEYRQDSDPLIANTNDIGSVSTDQLELGVEYPTIQGAIQDLKTVAVGNIGDVKINTTGNMPGAVSQVGSVQFTGSVNIINTNYDPENPVELKQIITILGVPVEIIQGETADQVAVKFVAAAQEYETKGIVFTQIQQSSSDPTVVEFVHADYRVHSYTDFLKYGLTATFTVSSPPQNGQGSWVLLGQESKTFTGATDPVTLYYYKRYA</sequence>
<dbReference type="Gene3D" id="1.10.286.30">
    <property type="entry name" value="Baseplate structural protein GP11, N-terminal domain"/>
    <property type="match status" value="1"/>
</dbReference>
<evidence type="ECO:0000313" key="2">
    <source>
        <dbReference type="Proteomes" id="UP000246316"/>
    </source>
</evidence>
<dbReference type="InterPro" id="IPR043180">
    <property type="entry name" value="Baseplate_struct_Gp11_C"/>
</dbReference>
<accession>A0A2S1GLN9</accession>
<dbReference type="Pfam" id="PF08677">
    <property type="entry name" value="GP11"/>
    <property type="match status" value="1"/>
</dbReference>
<dbReference type="SUPFAM" id="SSF56558">
    <property type="entry name" value="Baseplate structural protein gp11"/>
    <property type="match status" value="1"/>
</dbReference>
<dbReference type="InterPro" id="IPR014791">
    <property type="entry name" value="Baseplate_struct_Gp11"/>
</dbReference>
<dbReference type="InterPro" id="IPR015982">
    <property type="entry name" value="Baseplate_struct_Gp11_N_sf"/>
</dbReference>
<dbReference type="InterPro" id="IPR015976">
    <property type="entry name" value="Phage_T4_Gp11_C"/>
</dbReference>
<proteinExistence type="predicted"/>
<dbReference type="EMBL" id="MH059636">
    <property type="protein sequence ID" value="AWD90307.1"/>
    <property type="molecule type" value="Genomic_DNA"/>
</dbReference>
<dbReference type="Gene3D" id="2.20.20.20">
    <property type="entry name" value="Baseplate structural protein gp11, C-terminal domain"/>
    <property type="match status" value="1"/>
</dbReference>
<keyword evidence="2" id="KW-1185">Reference proteome</keyword>
<evidence type="ECO:0000313" key="1">
    <source>
        <dbReference type="EMBL" id="AWD90307.1"/>
    </source>
</evidence>
<reference evidence="1" key="1">
    <citation type="submission" date="2018-03" db="EMBL/GenBank/DDBJ databases">
        <title>Phage therapy in agriculture - a green tech approach to combat plant pathogenic bacteria.</title>
        <authorList>
            <person name="Carstens A.B."/>
            <person name="Djurhuus A.M."/>
            <person name="Hansen L.H."/>
        </authorList>
    </citation>
    <scope>NUCLEOTIDE SEQUENCE [LARGE SCALE GENOMIC DNA]</scope>
</reference>